<evidence type="ECO:0000313" key="6">
    <source>
        <dbReference type="Proteomes" id="UP001387100"/>
    </source>
</evidence>
<keyword evidence="3 4" id="KW-0732">Signal</keyword>
<feature type="signal peptide" evidence="4">
    <location>
        <begin position="1"/>
        <end position="22"/>
    </location>
</feature>
<dbReference type="InterPro" id="IPR005950">
    <property type="entry name" value="ModA"/>
</dbReference>
<evidence type="ECO:0000313" key="5">
    <source>
        <dbReference type="EMBL" id="MEJ5946989.1"/>
    </source>
</evidence>
<evidence type="ECO:0000256" key="2">
    <source>
        <dbReference type="ARBA" id="ARBA00022723"/>
    </source>
</evidence>
<dbReference type="PROSITE" id="PS51318">
    <property type="entry name" value="TAT"/>
    <property type="match status" value="1"/>
</dbReference>
<dbReference type="Pfam" id="PF13531">
    <property type="entry name" value="SBP_bac_11"/>
    <property type="match status" value="1"/>
</dbReference>
<gene>
    <name evidence="5" type="primary">modA</name>
    <name evidence="5" type="ORF">WDZ17_16970</name>
</gene>
<dbReference type="SUPFAM" id="SSF53850">
    <property type="entry name" value="Periplasmic binding protein-like II"/>
    <property type="match status" value="1"/>
</dbReference>
<dbReference type="PANTHER" id="PTHR30632:SF0">
    <property type="entry name" value="SULFATE-BINDING PROTEIN"/>
    <property type="match status" value="1"/>
</dbReference>
<keyword evidence="2" id="KW-0479">Metal-binding</keyword>
<protein>
    <submittedName>
        <fullName evidence="5">Molybdate ABC transporter substrate-binding protein</fullName>
    </submittedName>
</protein>
<dbReference type="PROSITE" id="PS51257">
    <property type="entry name" value="PROKAR_LIPOPROTEIN"/>
    <property type="match status" value="1"/>
</dbReference>
<comment type="similarity">
    <text evidence="1">Belongs to the bacterial solute-binding protein ModA family.</text>
</comment>
<accession>A0ABU8RPK5</accession>
<comment type="caution">
    <text evidence="5">The sequence shown here is derived from an EMBL/GenBank/DDBJ whole genome shotgun (WGS) entry which is preliminary data.</text>
</comment>
<evidence type="ECO:0000256" key="3">
    <source>
        <dbReference type="ARBA" id="ARBA00022729"/>
    </source>
</evidence>
<evidence type="ECO:0000256" key="4">
    <source>
        <dbReference type="SAM" id="SignalP"/>
    </source>
</evidence>
<dbReference type="CDD" id="cd13538">
    <property type="entry name" value="PBP2_ModA_like_1"/>
    <property type="match status" value="1"/>
</dbReference>
<sequence>MSRRRPRALVGTALLPVALVLAGCGGPDAAPAGAGDAAATGASASGVTASGANASGDALTGTVTVFAAASLTEVFDELAATFEGQHPGVEVETSYAGSSDLATQITEGAPADVFASADERTMQEVVDAGLAGDEPQTFATNVLTVVTPPDDPAGIGTSADLARPGARVVVCAPQVPCGAATQRVEEATGLALAPVSEEGSVTDVLGKVTSGQADAGVVYVTDARRAGDDVREVPLDGADAAVNTYPLAPLADARDPETAAAFVDLVVSAEGQRVLADAGFGAPGGS</sequence>
<dbReference type="InterPro" id="IPR050682">
    <property type="entry name" value="ModA/WtpA"/>
</dbReference>
<keyword evidence="6" id="KW-1185">Reference proteome</keyword>
<dbReference type="EMBL" id="JBBIAA010000048">
    <property type="protein sequence ID" value="MEJ5946989.1"/>
    <property type="molecule type" value="Genomic_DNA"/>
</dbReference>
<name>A0ABU8RPK5_9ACTN</name>
<reference evidence="5 6" key="1">
    <citation type="journal article" date="2017" name="Int. J. Syst. Evol. Microbiol.">
        <title>Pseudokineococcus basanitobsidens sp. nov., isolated from volcanic rock.</title>
        <authorList>
            <person name="Lee D.W."/>
            <person name="Park M.Y."/>
            <person name="Kim J.J."/>
            <person name="Kim B.S."/>
        </authorList>
    </citation>
    <scope>NUCLEOTIDE SEQUENCE [LARGE SCALE GENOMIC DNA]</scope>
    <source>
        <strain evidence="5 6">DSM 103726</strain>
    </source>
</reference>
<dbReference type="NCBIfam" id="TIGR01256">
    <property type="entry name" value="modA"/>
    <property type="match status" value="1"/>
</dbReference>
<dbReference type="PANTHER" id="PTHR30632">
    <property type="entry name" value="MOLYBDATE-BINDING PERIPLASMIC PROTEIN"/>
    <property type="match status" value="1"/>
</dbReference>
<dbReference type="RefSeq" id="WP_339576362.1">
    <property type="nucleotide sequence ID" value="NZ_JBBIAA010000048.1"/>
</dbReference>
<dbReference type="InterPro" id="IPR006311">
    <property type="entry name" value="TAT_signal"/>
</dbReference>
<organism evidence="5 6">
    <name type="scientific">Pseudokineococcus basanitobsidens</name>
    <dbReference type="NCBI Taxonomy" id="1926649"/>
    <lineage>
        <taxon>Bacteria</taxon>
        <taxon>Bacillati</taxon>
        <taxon>Actinomycetota</taxon>
        <taxon>Actinomycetes</taxon>
        <taxon>Kineosporiales</taxon>
        <taxon>Kineosporiaceae</taxon>
        <taxon>Pseudokineococcus</taxon>
    </lineage>
</organism>
<dbReference type="PIRSF" id="PIRSF004846">
    <property type="entry name" value="ModA"/>
    <property type="match status" value="1"/>
</dbReference>
<feature type="chain" id="PRO_5046081104" evidence="4">
    <location>
        <begin position="23"/>
        <end position="286"/>
    </location>
</feature>
<proteinExistence type="inferred from homology"/>
<dbReference type="Gene3D" id="3.40.190.10">
    <property type="entry name" value="Periplasmic binding protein-like II"/>
    <property type="match status" value="2"/>
</dbReference>
<evidence type="ECO:0000256" key="1">
    <source>
        <dbReference type="ARBA" id="ARBA00009175"/>
    </source>
</evidence>
<dbReference type="Proteomes" id="UP001387100">
    <property type="component" value="Unassembled WGS sequence"/>
</dbReference>